<sequence>MVSGHPCESGGSANHPLIACQARASARSAPICEMKDHSPETAIAADVVTREESSGFCLDNPALESAGVRITQWRRDYVELELDVAPHMLNRSRVIHGGTLCTLLDAATGYSGLYAPAGEAPLHAVTLSLTSNFLSNGTGKLLTAKGMVDRRGRSIFFSRAEVWLDEALLVATGVATMKYLK</sequence>
<gene>
    <name evidence="4" type="ORF">LMG31506_00323</name>
</gene>
<comment type="caution">
    <text evidence="4">The sequence shown here is derived from an EMBL/GenBank/DDBJ whole genome shotgun (WGS) entry which is preliminary data.</text>
</comment>
<feature type="domain" description="Thioesterase" evidence="3">
    <location>
        <begin position="94"/>
        <end position="169"/>
    </location>
</feature>
<dbReference type="Gene3D" id="3.10.129.10">
    <property type="entry name" value="Hotdog Thioesterase"/>
    <property type="match status" value="1"/>
</dbReference>
<evidence type="ECO:0000313" key="4">
    <source>
        <dbReference type="EMBL" id="CAG2127089.1"/>
    </source>
</evidence>
<accession>A0A916IN63</accession>
<organism evidence="4 5">
    <name type="scientific">Cupriavidus yeoncheonensis</name>
    <dbReference type="NCBI Taxonomy" id="1462994"/>
    <lineage>
        <taxon>Bacteria</taxon>
        <taxon>Pseudomonadati</taxon>
        <taxon>Pseudomonadota</taxon>
        <taxon>Betaproteobacteria</taxon>
        <taxon>Burkholderiales</taxon>
        <taxon>Burkholderiaceae</taxon>
        <taxon>Cupriavidus</taxon>
    </lineage>
</organism>
<dbReference type="InterPro" id="IPR039298">
    <property type="entry name" value="ACOT13"/>
</dbReference>
<evidence type="ECO:0000313" key="5">
    <source>
        <dbReference type="Proteomes" id="UP000672934"/>
    </source>
</evidence>
<evidence type="ECO:0000256" key="1">
    <source>
        <dbReference type="ARBA" id="ARBA00008324"/>
    </source>
</evidence>
<keyword evidence="2" id="KW-0378">Hydrolase</keyword>
<dbReference type="Pfam" id="PF03061">
    <property type="entry name" value="4HBT"/>
    <property type="match status" value="1"/>
</dbReference>
<dbReference type="SUPFAM" id="SSF54637">
    <property type="entry name" value="Thioesterase/thiol ester dehydrase-isomerase"/>
    <property type="match status" value="1"/>
</dbReference>
<dbReference type="AlphaFoldDB" id="A0A916IN63"/>
<dbReference type="InterPro" id="IPR006683">
    <property type="entry name" value="Thioestr_dom"/>
</dbReference>
<keyword evidence="5" id="KW-1185">Reference proteome</keyword>
<proteinExistence type="inferred from homology"/>
<reference evidence="4" key="1">
    <citation type="submission" date="2021-03" db="EMBL/GenBank/DDBJ databases">
        <authorList>
            <person name="Peeters C."/>
        </authorList>
    </citation>
    <scope>NUCLEOTIDE SEQUENCE</scope>
    <source>
        <strain evidence="4">LMG 31506</strain>
    </source>
</reference>
<dbReference type="Proteomes" id="UP000672934">
    <property type="component" value="Unassembled WGS sequence"/>
</dbReference>
<protein>
    <recommendedName>
        <fullName evidence="3">Thioesterase domain-containing protein</fullName>
    </recommendedName>
</protein>
<dbReference type="GO" id="GO:0047617">
    <property type="term" value="F:fatty acyl-CoA hydrolase activity"/>
    <property type="evidence" value="ECO:0007669"/>
    <property type="project" value="InterPro"/>
</dbReference>
<dbReference type="CDD" id="cd03443">
    <property type="entry name" value="PaaI_thioesterase"/>
    <property type="match status" value="1"/>
</dbReference>
<evidence type="ECO:0000259" key="3">
    <source>
        <dbReference type="Pfam" id="PF03061"/>
    </source>
</evidence>
<dbReference type="InterPro" id="IPR029069">
    <property type="entry name" value="HotDog_dom_sf"/>
</dbReference>
<evidence type="ECO:0000256" key="2">
    <source>
        <dbReference type="ARBA" id="ARBA00022801"/>
    </source>
</evidence>
<dbReference type="PANTHER" id="PTHR21660">
    <property type="entry name" value="THIOESTERASE SUPERFAMILY MEMBER-RELATED"/>
    <property type="match status" value="1"/>
</dbReference>
<dbReference type="PANTHER" id="PTHR21660:SF1">
    <property type="entry name" value="ACYL-COENZYME A THIOESTERASE 13"/>
    <property type="match status" value="1"/>
</dbReference>
<dbReference type="EMBL" id="CAJPUY010000001">
    <property type="protein sequence ID" value="CAG2127089.1"/>
    <property type="molecule type" value="Genomic_DNA"/>
</dbReference>
<name>A0A916IN63_9BURK</name>
<comment type="similarity">
    <text evidence="1">Belongs to the thioesterase PaaI family.</text>
</comment>